<dbReference type="GO" id="GO:0004084">
    <property type="term" value="F:branched-chain-amino-acid transaminase activity"/>
    <property type="evidence" value="ECO:0007669"/>
    <property type="project" value="UniProtKB-EC"/>
</dbReference>
<proteinExistence type="inferred from homology"/>
<evidence type="ECO:0000256" key="17">
    <source>
        <dbReference type="RuleBase" id="RU004519"/>
    </source>
</evidence>
<dbReference type="InterPro" id="IPR033939">
    <property type="entry name" value="BCAT_family"/>
</dbReference>
<organism evidence="18 19">
    <name type="scientific">Paenibacillus phoenicis</name>
    <dbReference type="NCBI Taxonomy" id="554117"/>
    <lineage>
        <taxon>Bacteria</taxon>
        <taxon>Bacillati</taxon>
        <taxon>Bacillota</taxon>
        <taxon>Bacilli</taxon>
        <taxon>Bacillales</taxon>
        <taxon>Paenibacillaceae</taxon>
        <taxon>Paenibacillus</taxon>
    </lineage>
</organism>
<comment type="cofactor">
    <cofactor evidence="1 15">
        <name>pyridoxal 5'-phosphate</name>
        <dbReference type="ChEBI" id="CHEBI:597326"/>
    </cofactor>
</comment>
<evidence type="ECO:0000256" key="10">
    <source>
        <dbReference type="ARBA" id="ARBA00023304"/>
    </source>
</evidence>
<evidence type="ECO:0000256" key="7">
    <source>
        <dbReference type="ARBA" id="ARBA00022605"/>
    </source>
</evidence>
<evidence type="ECO:0000256" key="14">
    <source>
        <dbReference type="RuleBase" id="RU004106"/>
    </source>
</evidence>
<evidence type="ECO:0000256" key="5">
    <source>
        <dbReference type="ARBA" id="ARBA00009320"/>
    </source>
</evidence>
<dbReference type="Pfam" id="PF01063">
    <property type="entry name" value="Aminotran_4"/>
    <property type="match status" value="1"/>
</dbReference>
<keyword evidence="10 16" id="KW-0100">Branched-chain amino acid biosynthesis</keyword>
<evidence type="ECO:0000256" key="11">
    <source>
        <dbReference type="ARBA" id="ARBA00048212"/>
    </source>
</evidence>
<comment type="catalytic activity">
    <reaction evidence="11 16">
        <text>L-valine + 2-oxoglutarate = 3-methyl-2-oxobutanoate + L-glutamate</text>
        <dbReference type="Rhea" id="RHEA:24813"/>
        <dbReference type="ChEBI" id="CHEBI:11851"/>
        <dbReference type="ChEBI" id="CHEBI:16810"/>
        <dbReference type="ChEBI" id="CHEBI:29985"/>
        <dbReference type="ChEBI" id="CHEBI:57762"/>
        <dbReference type="EC" id="2.6.1.42"/>
    </reaction>
</comment>
<name>A0ABU5PJ23_9BACL</name>
<dbReference type="PIRSF" id="PIRSF006468">
    <property type="entry name" value="BCAT1"/>
    <property type="match status" value="1"/>
</dbReference>
<dbReference type="InterPro" id="IPR043132">
    <property type="entry name" value="BCAT-like_C"/>
</dbReference>
<dbReference type="NCBIfam" id="NF009897">
    <property type="entry name" value="PRK13357.1"/>
    <property type="match status" value="1"/>
</dbReference>
<evidence type="ECO:0000256" key="16">
    <source>
        <dbReference type="RuleBase" id="RU004517"/>
    </source>
</evidence>
<dbReference type="InterPro" id="IPR005786">
    <property type="entry name" value="B_amino_transII"/>
</dbReference>
<evidence type="ECO:0000256" key="2">
    <source>
        <dbReference type="ARBA" id="ARBA00004824"/>
    </source>
</evidence>
<dbReference type="PROSITE" id="PS00770">
    <property type="entry name" value="AA_TRANSFER_CLASS_4"/>
    <property type="match status" value="1"/>
</dbReference>
<evidence type="ECO:0000256" key="8">
    <source>
        <dbReference type="ARBA" id="ARBA00022679"/>
    </source>
</evidence>
<keyword evidence="9 15" id="KW-0663">Pyridoxal phosphate</keyword>
<dbReference type="PANTHER" id="PTHR11825:SF44">
    <property type="entry name" value="BRANCHED-CHAIN-AMINO-ACID AMINOTRANSFERASE"/>
    <property type="match status" value="1"/>
</dbReference>
<dbReference type="InterPro" id="IPR036038">
    <property type="entry name" value="Aminotransferase-like"/>
</dbReference>
<comment type="catalytic activity">
    <reaction evidence="13 16">
        <text>L-leucine + 2-oxoglutarate = 4-methyl-2-oxopentanoate + L-glutamate</text>
        <dbReference type="Rhea" id="RHEA:18321"/>
        <dbReference type="ChEBI" id="CHEBI:16810"/>
        <dbReference type="ChEBI" id="CHEBI:17865"/>
        <dbReference type="ChEBI" id="CHEBI:29985"/>
        <dbReference type="ChEBI" id="CHEBI:57427"/>
        <dbReference type="EC" id="2.6.1.42"/>
    </reaction>
</comment>
<evidence type="ECO:0000256" key="1">
    <source>
        <dbReference type="ARBA" id="ARBA00001933"/>
    </source>
</evidence>
<comment type="pathway">
    <text evidence="3 17">Amino-acid biosynthesis; L-valine biosynthesis; L-valine from pyruvate: step 4/4.</text>
</comment>
<dbReference type="PANTHER" id="PTHR11825">
    <property type="entry name" value="SUBGROUP IIII AMINOTRANSFERASE"/>
    <property type="match status" value="1"/>
</dbReference>
<keyword evidence="8 16" id="KW-0808">Transferase</keyword>
<evidence type="ECO:0000313" key="18">
    <source>
        <dbReference type="EMBL" id="MEA3569779.1"/>
    </source>
</evidence>
<accession>A0ABU5PJ23</accession>
<dbReference type="Gene3D" id="3.30.470.10">
    <property type="match status" value="1"/>
</dbReference>
<dbReference type="InterPro" id="IPR018300">
    <property type="entry name" value="Aminotrans_IV_CS"/>
</dbReference>
<evidence type="ECO:0000256" key="13">
    <source>
        <dbReference type="ARBA" id="ARBA00049229"/>
    </source>
</evidence>
<dbReference type="InterPro" id="IPR043131">
    <property type="entry name" value="BCAT-like_N"/>
</dbReference>
<sequence>MGNWSITLTTAKKTKPAADQLGFGKYFTDHMLLMDYSADQGWHDPRIVPYGPISLDPSAMVFHYGQEVFEGMKAYRTPQGELVLFRPDMNLRRLNHSCARIGIPQVDPQEVLEGICRLLALEEEWMPEGEGNSLYIRPFIIATEAGLGVRAAEEYRLIVILSPVGAYYPEGIHPVRIYVEDRYVRAVRGGTGEAKTSGNYAAGIKAQEDVKPLGYSQVLWLDGIEKRYIEEVGSMNVFFKIGGEVVTPELNGSILAGVTRDSVIQLLRAWGVPVKERRISIEELFEAHKEGRLEEAFGTGTAAVISPIGSMTWEGHDMEIAGGQTGELSAKLYDTLTGIQRGEREDTFGWRYPVR</sequence>
<dbReference type="EMBL" id="JAYERP010000001">
    <property type="protein sequence ID" value="MEA3569779.1"/>
    <property type="molecule type" value="Genomic_DNA"/>
</dbReference>
<evidence type="ECO:0000256" key="12">
    <source>
        <dbReference type="ARBA" id="ARBA00048798"/>
    </source>
</evidence>
<reference evidence="18 19" key="1">
    <citation type="submission" date="2023-12" db="EMBL/GenBank/DDBJ databases">
        <title>Whole genome sequencing of Paenibacillus phoenicis isolated from the Phoenix Mars Lander spacecraft assembly facility.</title>
        <authorList>
            <person name="Garcia A."/>
            <person name="Venkateswaran K."/>
        </authorList>
    </citation>
    <scope>NUCLEOTIDE SEQUENCE [LARGE SCALE GENOMIC DNA]</scope>
    <source>
        <strain evidence="18 19">3PO2SA</strain>
    </source>
</reference>
<evidence type="ECO:0000256" key="9">
    <source>
        <dbReference type="ARBA" id="ARBA00022898"/>
    </source>
</evidence>
<dbReference type="EC" id="2.6.1.42" evidence="16"/>
<comment type="caution">
    <text evidence="18">The sequence shown here is derived from an EMBL/GenBank/DDBJ whole genome shotgun (WGS) entry which is preliminary data.</text>
</comment>
<dbReference type="CDD" id="cd01557">
    <property type="entry name" value="BCAT_beta_family"/>
    <property type="match status" value="1"/>
</dbReference>
<keyword evidence="6 16" id="KW-0032">Aminotransferase</keyword>
<comment type="pathway">
    <text evidence="2 17">Amino-acid biosynthesis; L-isoleucine biosynthesis; L-isoleucine from 2-oxobutanoate: step 4/4.</text>
</comment>
<dbReference type="RefSeq" id="WP_036645895.1">
    <property type="nucleotide sequence ID" value="NZ_CBCSKM010000003.1"/>
</dbReference>
<keyword evidence="7 16" id="KW-0028">Amino-acid biosynthesis</keyword>
<evidence type="ECO:0000256" key="6">
    <source>
        <dbReference type="ARBA" id="ARBA00022576"/>
    </source>
</evidence>
<dbReference type="Gene3D" id="3.20.10.10">
    <property type="entry name" value="D-amino Acid Aminotransferase, subunit A, domain 2"/>
    <property type="match status" value="1"/>
</dbReference>
<dbReference type="InterPro" id="IPR001544">
    <property type="entry name" value="Aminotrans_IV"/>
</dbReference>
<comment type="pathway">
    <text evidence="4 17">Amino-acid biosynthesis; L-leucine biosynthesis; L-leucine from 3-methyl-2-oxobutanoate: step 4/4.</text>
</comment>
<protein>
    <recommendedName>
        <fullName evidence="16">Branched-chain-amino-acid aminotransferase</fullName>
        <ecNumber evidence="16">2.6.1.42</ecNumber>
    </recommendedName>
</protein>
<evidence type="ECO:0000256" key="15">
    <source>
        <dbReference type="RuleBase" id="RU004516"/>
    </source>
</evidence>
<dbReference type="SUPFAM" id="SSF56752">
    <property type="entry name" value="D-aminoacid aminotransferase-like PLP-dependent enzymes"/>
    <property type="match status" value="1"/>
</dbReference>
<dbReference type="NCBIfam" id="TIGR01123">
    <property type="entry name" value="ilvE_II"/>
    <property type="match status" value="1"/>
</dbReference>
<dbReference type="Proteomes" id="UP001292216">
    <property type="component" value="Unassembled WGS sequence"/>
</dbReference>
<evidence type="ECO:0000256" key="3">
    <source>
        <dbReference type="ARBA" id="ARBA00004931"/>
    </source>
</evidence>
<evidence type="ECO:0000313" key="19">
    <source>
        <dbReference type="Proteomes" id="UP001292216"/>
    </source>
</evidence>
<comment type="similarity">
    <text evidence="5 14">Belongs to the class-IV pyridoxal-phosphate-dependent aminotransferase family.</text>
</comment>
<comment type="catalytic activity">
    <reaction evidence="12 16">
        <text>L-isoleucine + 2-oxoglutarate = (S)-3-methyl-2-oxopentanoate + L-glutamate</text>
        <dbReference type="Rhea" id="RHEA:24801"/>
        <dbReference type="ChEBI" id="CHEBI:16810"/>
        <dbReference type="ChEBI" id="CHEBI:29985"/>
        <dbReference type="ChEBI" id="CHEBI:35146"/>
        <dbReference type="ChEBI" id="CHEBI:58045"/>
        <dbReference type="EC" id="2.6.1.42"/>
    </reaction>
</comment>
<evidence type="ECO:0000256" key="4">
    <source>
        <dbReference type="ARBA" id="ARBA00005072"/>
    </source>
</evidence>
<keyword evidence="19" id="KW-1185">Reference proteome</keyword>
<gene>
    <name evidence="18" type="ORF">U9M73_07170</name>
</gene>